<evidence type="ECO:0000313" key="2">
    <source>
        <dbReference type="Proteomes" id="UP000502677"/>
    </source>
</evidence>
<dbReference type="KEGG" id="lvi:G7068_03290"/>
<reference evidence="1 2" key="1">
    <citation type="submission" date="2020-03" db="EMBL/GenBank/DDBJ databases">
        <title>Leucobacter sp. nov., isolated from beetles.</title>
        <authorList>
            <person name="Hyun D.-W."/>
            <person name="Bae J.-W."/>
        </authorList>
    </citation>
    <scope>NUCLEOTIDE SEQUENCE [LARGE SCALE GENOMIC DNA]</scope>
    <source>
        <strain evidence="1 2">HDW9C</strain>
    </source>
</reference>
<accession>A0A6G7XD20</accession>
<evidence type="ECO:0000313" key="1">
    <source>
        <dbReference type="EMBL" id="QIK62339.1"/>
    </source>
</evidence>
<dbReference type="AlphaFoldDB" id="A0A6G7XD20"/>
<proteinExistence type="predicted"/>
<sequence length="82" mass="8934">MNDVRVKLKLSGLNKVMRSPAVQAEVNARAARVSAEAGPKYRMVVYPHRYSARAFVEPVAGAKISDADNARLLRALNAARAK</sequence>
<organism evidence="1 2">
    <name type="scientific">Leucobacter viscericola</name>
    <dbReference type="NCBI Taxonomy" id="2714935"/>
    <lineage>
        <taxon>Bacteria</taxon>
        <taxon>Bacillati</taxon>
        <taxon>Actinomycetota</taxon>
        <taxon>Actinomycetes</taxon>
        <taxon>Micrococcales</taxon>
        <taxon>Microbacteriaceae</taxon>
        <taxon>Leucobacter</taxon>
    </lineage>
</organism>
<dbReference type="EMBL" id="CP049863">
    <property type="protein sequence ID" value="QIK62339.1"/>
    <property type="molecule type" value="Genomic_DNA"/>
</dbReference>
<keyword evidence="2" id="KW-1185">Reference proteome</keyword>
<dbReference type="Proteomes" id="UP000502677">
    <property type="component" value="Chromosome"/>
</dbReference>
<protein>
    <submittedName>
        <fullName evidence="1">Uncharacterized protein</fullName>
    </submittedName>
</protein>
<gene>
    <name evidence="1" type="ORF">G7068_03290</name>
</gene>
<name>A0A6G7XD20_9MICO</name>
<dbReference type="RefSeq" id="WP_166288824.1">
    <property type="nucleotide sequence ID" value="NZ_CP049863.1"/>
</dbReference>